<dbReference type="SUPFAM" id="SSF53649">
    <property type="entry name" value="Alkaline phosphatase-like"/>
    <property type="match status" value="1"/>
</dbReference>
<evidence type="ECO:0000256" key="2">
    <source>
        <dbReference type="ARBA" id="ARBA00022723"/>
    </source>
</evidence>
<dbReference type="CDD" id="cd16026">
    <property type="entry name" value="GALNS_like"/>
    <property type="match status" value="1"/>
</dbReference>
<gene>
    <name evidence="8" type="primary">atsA_32</name>
    <name evidence="8" type="ORF">Pla52n_28260</name>
</gene>
<comment type="caution">
    <text evidence="8">The sequence shown here is derived from an EMBL/GenBank/DDBJ whole genome shotgun (WGS) entry which is preliminary data.</text>
</comment>
<keyword evidence="9" id="KW-1185">Reference proteome</keyword>
<reference evidence="8 9" key="1">
    <citation type="submission" date="2019-02" db="EMBL/GenBank/DDBJ databases">
        <title>Deep-cultivation of Planctomycetes and their phenomic and genomic characterization uncovers novel biology.</title>
        <authorList>
            <person name="Wiegand S."/>
            <person name="Jogler M."/>
            <person name="Boedeker C."/>
            <person name="Pinto D."/>
            <person name="Vollmers J."/>
            <person name="Rivas-Marin E."/>
            <person name="Kohn T."/>
            <person name="Peeters S.H."/>
            <person name="Heuer A."/>
            <person name="Rast P."/>
            <person name="Oberbeckmann S."/>
            <person name="Bunk B."/>
            <person name="Jeske O."/>
            <person name="Meyerdierks A."/>
            <person name="Storesund J.E."/>
            <person name="Kallscheuer N."/>
            <person name="Luecker S."/>
            <person name="Lage O.M."/>
            <person name="Pohl T."/>
            <person name="Merkel B.J."/>
            <person name="Hornburger P."/>
            <person name="Mueller R.-W."/>
            <person name="Bruemmer F."/>
            <person name="Labrenz M."/>
            <person name="Spormann A.M."/>
            <person name="Op Den Camp H."/>
            <person name="Overmann J."/>
            <person name="Amann R."/>
            <person name="Jetten M.S.M."/>
            <person name="Mascher T."/>
            <person name="Medema M.H."/>
            <person name="Devos D.P."/>
            <person name="Kaster A.-K."/>
            <person name="Ovreas L."/>
            <person name="Rohde M."/>
            <person name="Galperin M.Y."/>
            <person name="Jogler C."/>
        </authorList>
    </citation>
    <scope>NUCLEOTIDE SEQUENCE [LARGE SCALE GENOMIC DNA]</scope>
    <source>
        <strain evidence="8 9">Pla52n</strain>
    </source>
</reference>
<feature type="signal peptide" evidence="6">
    <location>
        <begin position="1"/>
        <end position="38"/>
    </location>
</feature>
<sequence length="509" mass="55513" precursor="true">MNVAPTKKIVIQQTITSLVTGSLLAAASLLAMNSDAQAADKPNVIVILADDLGYGDLSCYGANDIATPNIDQMAAEGAKFTSFYVSPVCSPTRAALMTGSHSTRVGIGGVMFPRNNHGLNPDEITLPELLKDQGYATAIIGKWHLGNQDIFQPLNHGFDYWYGTPSSNSQGFYPTLKQYAADCIFREGYTRENIIELSEAKCPLVRNNIVVEVPADQTQFTQRYTRETIRFITQHKDQPFFVYVAHNMPHIPLHASEKFVGSSKRGIYGDAIQELDWSTGEILHSLKELGLDENTLVIFTSDNGPNTSTGGSAGALKGGKGSTLEGGVRVPFVTRWPGSIPAGTESDEAVIIMDLLPTLTRLAGGVIPSDRVIDGKDIWPLLAGKPDAKSPHEAVYYLRGRVVQGIRVGDWKYLVDEASGKDASKPEIELTAEEQKLPRKERKALIKERSKAPSQKSGPTAALYNLSDDIGEQNNLTSKHPEIVVRLKTQIESFHIELRKNTRPAGVAN</sequence>
<dbReference type="AlphaFoldDB" id="A0A5C6B072"/>
<keyword evidence="3 8" id="KW-0378">Hydrolase</keyword>
<dbReference type="PANTHER" id="PTHR42693:SF53">
    <property type="entry name" value="ENDO-4-O-SULFATASE"/>
    <property type="match status" value="1"/>
</dbReference>
<dbReference type="Gene3D" id="3.40.720.10">
    <property type="entry name" value="Alkaline Phosphatase, subunit A"/>
    <property type="match status" value="1"/>
</dbReference>
<comment type="similarity">
    <text evidence="1">Belongs to the sulfatase family.</text>
</comment>
<feature type="region of interest" description="Disordered" evidence="5">
    <location>
        <begin position="439"/>
        <end position="462"/>
    </location>
</feature>
<name>A0A5C6B072_9BACT</name>
<dbReference type="FunFam" id="3.40.720.10:FF:000004">
    <property type="entry name" value="Arylsulfatase E"/>
    <property type="match status" value="1"/>
</dbReference>
<dbReference type="Proteomes" id="UP000320176">
    <property type="component" value="Unassembled WGS sequence"/>
</dbReference>
<dbReference type="EMBL" id="SJPN01000003">
    <property type="protein sequence ID" value="TWU04782.1"/>
    <property type="molecule type" value="Genomic_DNA"/>
</dbReference>
<dbReference type="PANTHER" id="PTHR42693">
    <property type="entry name" value="ARYLSULFATASE FAMILY MEMBER"/>
    <property type="match status" value="1"/>
</dbReference>
<evidence type="ECO:0000256" key="1">
    <source>
        <dbReference type="ARBA" id="ARBA00008779"/>
    </source>
</evidence>
<dbReference type="Gene3D" id="3.30.1120.10">
    <property type="match status" value="1"/>
</dbReference>
<dbReference type="InterPro" id="IPR017850">
    <property type="entry name" value="Alkaline_phosphatase_core_sf"/>
</dbReference>
<evidence type="ECO:0000313" key="9">
    <source>
        <dbReference type="Proteomes" id="UP000320176"/>
    </source>
</evidence>
<evidence type="ECO:0000256" key="5">
    <source>
        <dbReference type="SAM" id="MobiDB-lite"/>
    </source>
</evidence>
<keyword evidence="6" id="KW-0732">Signal</keyword>
<dbReference type="GO" id="GO:0004065">
    <property type="term" value="F:arylsulfatase activity"/>
    <property type="evidence" value="ECO:0007669"/>
    <property type="project" value="UniProtKB-EC"/>
</dbReference>
<keyword evidence="2" id="KW-0479">Metal-binding</keyword>
<dbReference type="GO" id="GO:0046872">
    <property type="term" value="F:metal ion binding"/>
    <property type="evidence" value="ECO:0007669"/>
    <property type="project" value="UniProtKB-KW"/>
</dbReference>
<evidence type="ECO:0000256" key="3">
    <source>
        <dbReference type="ARBA" id="ARBA00022801"/>
    </source>
</evidence>
<organism evidence="8 9">
    <name type="scientific">Stieleria varia</name>
    <dbReference type="NCBI Taxonomy" id="2528005"/>
    <lineage>
        <taxon>Bacteria</taxon>
        <taxon>Pseudomonadati</taxon>
        <taxon>Planctomycetota</taxon>
        <taxon>Planctomycetia</taxon>
        <taxon>Pirellulales</taxon>
        <taxon>Pirellulaceae</taxon>
        <taxon>Stieleria</taxon>
    </lineage>
</organism>
<dbReference type="PROSITE" id="PS00523">
    <property type="entry name" value="SULFATASE_1"/>
    <property type="match status" value="1"/>
</dbReference>
<evidence type="ECO:0000259" key="7">
    <source>
        <dbReference type="Pfam" id="PF00884"/>
    </source>
</evidence>
<keyword evidence="4" id="KW-0106">Calcium</keyword>
<protein>
    <submittedName>
        <fullName evidence="8">Arylsulfatase</fullName>
        <ecNumber evidence="8">3.1.6.1</ecNumber>
    </submittedName>
</protein>
<feature type="chain" id="PRO_5022776840" evidence="6">
    <location>
        <begin position="39"/>
        <end position="509"/>
    </location>
</feature>
<feature type="domain" description="Sulfatase N-terminal" evidence="7">
    <location>
        <begin position="42"/>
        <end position="364"/>
    </location>
</feature>
<evidence type="ECO:0000256" key="6">
    <source>
        <dbReference type="SAM" id="SignalP"/>
    </source>
</evidence>
<feature type="compositionally biased region" description="Basic and acidic residues" evidence="5">
    <location>
        <begin position="439"/>
        <end position="451"/>
    </location>
</feature>
<dbReference type="Pfam" id="PF00884">
    <property type="entry name" value="Sulfatase"/>
    <property type="match status" value="1"/>
</dbReference>
<evidence type="ECO:0000256" key="4">
    <source>
        <dbReference type="ARBA" id="ARBA00022837"/>
    </source>
</evidence>
<dbReference type="InterPro" id="IPR050738">
    <property type="entry name" value="Sulfatase"/>
</dbReference>
<dbReference type="EC" id="3.1.6.1" evidence="8"/>
<evidence type="ECO:0000313" key="8">
    <source>
        <dbReference type="EMBL" id="TWU04782.1"/>
    </source>
</evidence>
<accession>A0A5C6B072</accession>
<dbReference type="InterPro" id="IPR024607">
    <property type="entry name" value="Sulfatase_CS"/>
</dbReference>
<dbReference type="InterPro" id="IPR000917">
    <property type="entry name" value="Sulfatase_N"/>
</dbReference>
<dbReference type="PROSITE" id="PS00149">
    <property type="entry name" value="SULFATASE_2"/>
    <property type="match status" value="1"/>
</dbReference>
<proteinExistence type="inferred from homology"/>